<dbReference type="EMBL" id="CAJNJA010077142">
    <property type="protein sequence ID" value="CAE7919427.1"/>
    <property type="molecule type" value="Genomic_DNA"/>
</dbReference>
<proteinExistence type="predicted"/>
<feature type="region of interest" description="Disordered" evidence="1">
    <location>
        <begin position="208"/>
        <end position="295"/>
    </location>
</feature>
<evidence type="ECO:0000313" key="4">
    <source>
        <dbReference type="EMBL" id="CAE7919427.1"/>
    </source>
</evidence>
<organism evidence="4 5">
    <name type="scientific">Symbiodinium necroappetens</name>
    <dbReference type="NCBI Taxonomy" id="1628268"/>
    <lineage>
        <taxon>Eukaryota</taxon>
        <taxon>Sar</taxon>
        <taxon>Alveolata</taxon>
        <taxon>Dinophyceae</taxon>
        <taxon>Suessiales</taxon>
        <taxon>Symbiodiniaceae</taxon>
        <taxon>Symbiodinium</taxon>
    </lineage>
</organism>
<feature type="transmembrane region" description="Helical" evidence="2">
    <location>
        <begin position="26"/>
        <end position="50"/>
    </location>
</feature>
<evidence type="ECO:0000313" key="5">
    <source>
        <dbReference type="Proteomes" id="UP000601435"/>
    </source>
</evidence>
<keyword evidence="2" id="KW-1133">Transmembrane helix</keyword>
<sequence>MDGETCALGESSASAPAPTKADCRSWSILMSLKALLGFLSYILSWIWQLFWRLYVNHKRRVVLGDWTELEFSPEEVQRDREAVLSAVRQDWKALQFASEELQADREIVEEALRQDWHALRHVSKCLRADRTLMAAAVQKSNGWALEFAAEELYRDPGLLQEATSRLGGRLGLPLSPVAALVPVDATGRVILAPGMDASAIFGNARIQAEEPQNVQEETGALDESFDTSREEPSAEEPQEASAGEPCEPQEAPVSAKAQDDVQEASDSTESFGGELPINLPEPSNDDQEVPVGGTCRTVVEASPVDSQEPAETLIARLAPAGPLRVRPGDTTLELTNVDGKELPEKLTELDLLDTLHSDPFQVTRSDAAHAAREELAQNTERAEPRNTLPEELLAEETTASLDPD</sequence>
<dbReference type="Proteomes" id="UP000601435">
    <property type="component" value="Unassembled WGS sequence"/>
</dbReference>
<evidence type="ECO:0000259" key="3">
    <source>
        <dbReference type="Pfam" id="PF13475"/>
    </source>
</evidence>
<feature type="region of interest" description="Disordered" evidence="1">
    <location>
        <begin position="366"/>
        <end position="404"/>
    </location>
</feature>
<dbReference type="Pfam" id="PF13475">
    <property type="entry name" value="DUF4116"/>
    <property type="match status" value="1"/>
</dbReference>
<feature type="compositionally biased region" description="Basic and acidic residues" evidence="1">
    <location>
        <begin position="366"/>
        <end position="384"/>
    </location>
</feature>
<keyword evidence="2" id="KW-0472">Membrane</keyword>
<comment type="caution">
    <text evidence="4">The sequence shown here is derived from an EMBL/GenBank/DDBJ whole genome shotgun (WGS) entry which is preliminary data.</text>
</comment>
<keyword evidence="5" id="KW-1185">Reference proteome</keyword>
<accession>A0A813BQW2</accession>
<gene>
    <name evidence="4" type="ORF">SNEC2469_LOCUS31625</name>
</gene>
<protein>
    <recommendedName>
        <fullName evidence="3">DUF4116 domain-containing protein</fullName>
    </recommendedName>
</protein>
<dbReference type="InterPro" id="IPR025197">
    <property type="entry name" value="DUF4116"/>
</dbReference>
<evidence type="ECO:0000256" key="1">
    <source>
        <dbReference type="SAM" id="MobiDB-lite"/>
    </source>
</evidence>
<keyword evidence="2" id="KW-0812">Transmembrane</keyword>
<name>A0A813BQW2_9DINO</name>
<feature type="domain" description="DUF4116" evidence="3">
    <location>
        <begin position="79"/>
        <end position="127"/>
    </location>
</feature>
<evidence type="ECO:0000256" key="2">
    <source>
        <dbReference type="SAM" id="Phobius"/>
    </source>
</evidence>
<dbReference type="OrthoDB" id="430429at2759"/>
<reference evidence="4" key="1">
    <citation type="submission" date="2021-02" db="EMBL/GenBank/DDBJ databases">
        <authorList>
            <person name="Dougan E. K."/>
            <person name="Rhodes N."/>
            <person name="Thang M."/>
            <person name="Chan C."/>
        </authorList>
    </citation>
    <scope>NUCLEOTIDE SEQUENCE</scope>
</reference>
<dbReference type="AlphaFoldDB" id="A0A813BQW2"/>
<feature type="compositionally biased region" description="Low complexity" evidence="1">
    <location>
        <begin position="395"/>
        <end position="404"/>
    </location>
</feature>